<reference evidence="2 3" key="1">
    <citation type="submission" date="2022-06" db="EMBL/GenBank/DDBJ databases">
        <title>Draft genome sequence of type strain Streptomyces rubrisoli DSM 42083.</title>
        <authorList>
            <person name="Duangmal K."/>
            <person name="Klaysubun C."/>
        </authorList>
    </citation>
    <scope>NUCLEOTIDE SEQUENCE [LARGE SCALE GENOMIC DNA]</scope>
    <source>
        <strain evidence="2 3">DSM 42083</strain>
    </source>
</reference>
<accession>A0ABT1P844</accession>
<protein>
    <submittedName>
        <fullName evidence="2">Uncharacterized protein</fullName>
    </submittedName>
</protein>
<organism evidence="2 3">
    <name type="scientific">Streptantibioticus rubrisoli</name>
    <dbReference type="NCBI Taxonomy" id="1387313"/>
    <lineage>
        <taxon>Bacteria</taxon>
        <taxon>Bacillati</taxon>
        <taxon>Actinomycetota</taxon>
        <taxon>Actinomycetes</taxon>
        <taxon>Kitasatosporales</taxon>
        <taxon>Streptomycetaceae</taxon>
        <taxon>Streptantibioticus</taxon>
    </lineage>
</organism>
<proteinExistence type="predicted"/>
<gene>
    <name evidence="2" type="ORF">NON19_05720</name>
</gene>
<dbReference type="EMBL" id="JANFNH010000003">
    <property type="protein sequence ID" value="MCQ4041539.1"/>
    <property type="molecule type" value="Genomic_DNA"/>
</dbReference>
<evidence type="ECO:0000313" key="3">
    <source>
        <dbReference type="Proteomes" id="UP001206206"/>
    </source>
</evidence>
<dbReference type="RefSeq" id="WP_255925524.1">
    <property type="nucleotide sequence ID" value="NZ_JANFNH010000003.1"/>
</dbReference>
<keyword evidence="3" id="KW-1185">Reference proteome</keyword>
<comment type="caution">
    <text evidence="2">The sequence shown here is derived from an EMBL/GenBank/DDBJ whole genome shotgun (WGS) entry which is preliminary data.</text>
</comment>
<feature type="region of interest" description="Disordered" evidence="1">
    <location>
        <begin position="1"/>
        <end position="32"/>
    </location>
</feature>
<sequence>MTSRPDAMSRNSPVPEEHWSSSAEPLAVTRRGKAFTSGVKEIGLPGSVRRKHRNPGVAATARTGVTVR</sequence>
<name>A0ABT1P844_9ACTN</name>
<evidence type="ECO:0000313" key="2">
    <source>
        <dbReference type="EMBL" id="MCQ4041539.1"/>
    </source>
</evidence>
<dbReference type="Proteomes" id="UP001206206">
    <property type="component" value="Unassembled WGS sequence"/>
</dbReference>
<evidence type="ECO:0000256" key="1">
    <source>
        <dbReference type="SAM" id="MobiDB-lite"/>
    </source>
</evidence>